<comment type="caution">
    <text evidence="3">The sequence shown here is derived from an EMBL/GenBank/DDBJ whole genome shotgun (WGS) entry which is preliminary data.</text>
</comment>
<dbReference type="Proteomes" id="UP000444980">
    <property type="component" value="Unassembled WGS sequence"/>
</dbReference>
<keyword evidence="2" id="KW-1133">Transmembrane helix</keyword>
<name>A0A7I9V210_9ACTN</name>
<keyword evidence="4" id="KW-1185">Reference proteome</keyword>
<dbReference type="SUPFAM" id="SSF54427">
    <property type="entry name" value="NTF2-like"/>
    <property type="match status" value="1"/>
</dbReference>
<organism evidence="3 4">
    <name type="scientific">Gordonia crocea</name>
    <dbReference type="NCBI Taxonomy" id="589162"/>
    <lineage>
        <taxon>Bacteria</taxon>
        <taxon>Bacillati</taxon>
        <taxon>Actinomycetota</taxon>
        <taxon>Actinomycetes</taxon>
        <taxon>Mycobacteriales</taxon>
        <taxon>Gordoniaceae</taxon>
        <taxon>Gordonia</taxon>
    </lineage>
</organism>
<keyword evidence="2" id="KW-0472">Membrane</keyword>
<dbReference type="EMBL" id="BJOU01000017">
    <property type="protein sequence ID" value="GED99191.1"/>
    <property type="molecule type" value="Genomic_DNA"/>
</dbReference>
<gene>
    <name evidence="3" type="ORF">nbrc107697_32300</name>
</gene>
<evidence type="ECO:0000313" key="3">
    <source>
        <dbReference type="EMBL" id="GED99191.1"/>
    </source>
</evidence>
<evidence type="ECO:0000256" key="2">
    <source>
        <dbReference type="SAM" id="Phobius"/>
    </source>
</evidence>
<dbReference type="Gene3D" id="3.10.450.50">
    <property type="match status" value="1"/>
</dbReference>
<dbReference type="InterPro" id="IPR032710">
    <property type="entry name" value="NTF2-like_dom_sf"/>
</dbReference>
<feature type="region of interest" description="Disordered" evidence="1">
    <location>
        <begin position="1"/>
        <end position="37"/>
    </location>
</feature>
<reference evidence="4" key="1">
    <citation type="submission" date="2019-06" db="EMBL/GenBank/DDBJ databases">
        <title>Gordonia isolated from sludge of a wastewater treatment plant.</title>
        <authorList>
            <person name="Tamura T."/>
            <person name="Aoyama K."/>
            <person name="Kang Y."/>
            <person name="Saito S."/>
            <person name="Akiyama N."/>
            <person name="Yazawa K."/>
            <person name="Gonoi T."/>
            <person name="Mikami Y."/>
        </authorList>
    </citation>
    <scope>NUCLEOTIDE SEQUENCE [LARGE SCALE GENOMIC DNA]</scope>
    <source>
        <strain evidence="4">NBRC 107697</strain>
    </source>
</reference>
<protein>
    <recommendedName>
        <fullName evidence="5">DUF4878 domain-containing protein</fullName>
    </recommendedName>
</protein>
<keyword evidence="2" id="KW-0812">Transmembrane</keyword>
<accession>A0A7I9V210</accession>
<feature type="compositionally biased region" description="Pro residues" evidence="1">
    <location>
        <begin position="7"/>
        <end position="37"/>
    </location>
</feature>
<proteinExistence type="predicted"/>
<evidence type="ECO:0008006" key="5">
    <source>
        <dbReference type="Google" id="ProtNLM"/>
    </source>
</evidence>
<dbReference type="AlphaFoldDB" id="A0A7I9V210"/>
<evidence type="ECO:0000256" key="1">
    <source>
        <dbReference type="SAM" id="MobiDB-lite"/>
    </source>
</evidence>
<evidence type="ECO:0000313" key="4">
    <source>
        <dbReference type="Proteomes" id="UP000444980"/>
    </source>
</evidence>
<sequence length="176" mass="18475">MMSTPQFGPPSFGPPSFGPPQFGPPQQAPGFYPPQPGAIPPVATRKRRMWLVVGLPVVLLVVVASVAVGLFLVFHTSDRDEITTATYAFADAIERDDVSAAAGMMCTERATAFRDAAGPTKPGSADTAAPRRRFEVADVRVDGDTASATLRFTGSGATRNLGLRKEGGAWKVCGAP</sequence>
<feature type="transmembrane region" description="Helical" evidence="2">
    <location>
        <begin position="50"/>
        <end position="74"/>
    </location>
</feature>